<dbReference type="NCBIfam" id="NF003560">
    <property type="entry name" value="PRK05244.1-1"/>
    <property type="match status" value="1"/>
</dbReference>
<comment type="similarity">
    <text evidence="3">Belongs to the YihI family.</text>
</comment>
<evidence type="ECO:0000256" key="1">
    <source>
        <dbReference type="ARBA" id="ARBA00022468"/>
    </source>
</evidence>
<evidence type="ECO:0000313" key="6">
    <source>
        <dbReference type="Proteomes" id="UP001169719"/>
    </source>
</evidence>
<organism evidence="5 6">
    <name type="scientific">Vibrio agarivorans</name>
    <dbReference type="NCBI Taxonomy" id="153622"/>
    <lineage>
        <taxon>Bacteria</taxon>
        <taxon>Pseudomonadati</taxon>
        <taxon>Pseudomonadota</taxon>
        <taxon>Gammaproteobacteria</taxon>
        <taxon>Vibrionales</taxon>
        <taxon>Vibrionaceae</taxon>
        <taxon>Vibrio</taxon>
    </lineage>
</organism>
<dbReference type="InterPro" id="IPR007336">
    <property type="entry name" value="YihI"/>
</dbReference>
<comment type="subunit">
    <text evidence="3">Interacts with Der.</text>
</comment>
<feature type="compositionally biased region" description="Acidic residues" evidence="4">
    <location>
        <begin position="144"/>
        <end position="156"/>
    </location>
</feature>
<evidence type="ECO:0000256" key="2">
    <source>
        <dbReference type="ARBA" id="ARBA00022517"/>
    </source>
</evidence>
<dbReference type="RefSeq" id="WP_289960191.1">
    <property type="nucleotide sequence ID" value="NZ_JAUEOZ010000001.1"/>
</dbReference>
<proteinExistence type="inferred from homology"/>
<evidence type="ECO:0000256" key="3">
    <source>
        <dbReference type="HAMAP-Rule" id="MF_01058"/>
    </source>
</evidence>
<name>A0ABT7XVR9_9VIBR</name>
<feature type="region of interest" description="Disordered" evidence="4">
    <location>
        <begin position="1"/>
        <end position="85"/>
    </location>
</feature>
<comment type="function">
    <text evidence="3">A GTPase-activating protein (GAP) that modifies Der/EngA GTPase function. May play a role in ribosome biogenesis.</text>
</comment>
<keyword evidence="2 3" id="KW-0690">Ribosome biogenesis</keyword>
<dbReference type="HAMAP" id="MF_01058">
    <property type="entry name" value="GAP_YihI"/>
    <property type="match status" value="1"/>
</dbReference>
<protein>
    <recommendedName>
        <fullName evidence="3">Der GTPase-activating protein YihI</fullName>
    </recommendedName>
</protein>
<sequence>MSRTKKARSGGNLDVIVVRNRTQSDVEGRERKRLKKRKGLKTGNRNSDAKSEKAQTQGQQRDPRLGSKKKIPLIVEAPKKKSKAERRVSAEQELAAIENDAQFLVLLDRLENGEKLGAGLQKYVDQKMDRMEVLMKQLGIYEEDQEEEDFEEEADVVEQPKKVAKRPATDEDLLSQFEDLDLNDFKG</sequence>
<accession>A0ABT7XVR9</accession>
<feature type="region of interest" description="Disordered" evidence="4">
    <location>
        <begin position="144"/>
        <end position="168"/>
    </location>
</feature>
<keyword evidence="1 3" id="KW-0343">GTPase activation</keyword>
<evidence type="ECO:0000256" key="4">
    <source>
        <dbReference type="SAM" id="MobiDB-lite"/>
    </source>
</evidence>
<feature type="compositionally biased region" description="Basic residues" evidence="4">
    <location>
        <begin position="31"/>
        <end position="40"/>
    </location>
</feature>
<keyword evidence="6" id="KW-1185">Reference proteome</keyword>
<dbReference type="Proteomes" id="UP001169719">
    <property type="component" value="Unassembled WGS sequence"/>
</dbReference>
<dbReference type="Pfam" id="PF04220">
    <property type="entry name" value="YihI"/>
    <property type="match status" value="1"/>
</dbReference>
<comment type="caution">
    <text evidence="5">The sequence shown here is derived from an EMBL/GenBank/DDBJ whole genome shotgun (WGS) entry which is preliminary data.</text>
</comment>
<evidence type="ECO:0000313" key="5">
    <source>
        <dbReference type="EMBL" id="MDN2479850.1"/>
    </source>
</evidence>
<reference evidence="5" key="1">
    <citation type="submission" date="2024-05" db="EMBL/GenBank/DDBJ databases">
        <title>Genome Sequences of Four Agar- Degrading Marine Bacteria.</title>
        <authorList>
            <person name="Phillips E.K."/>
            <person name="Shaffer J.C."/>
            <person name="Henson M.W."/>
            <person name="Temperton B."/>
            <person name="Thrash C.J."/>
            <person name="Martin M.O."/>
        </authorList>
    </citation>
    <scope>NUCLEOTIDE SEQUENCE</scope>
    <source>
        <strain evidence="5">EKP203</strain>
    </source>
</reference>
<gene>
    <name evidence="3 5" type="primary">yihI</name>
    <name evidence="5" type="ORF">QWJ08_00200</name>
</gene>
<dbReference type="EMBL" id="JAUEOZ010000001">
    <property type="protein sequence ID" value="MDN2479850.1"/>
    <property type="molecule type" value="Genomic_DNA"/>
</dbReference>